<reference evidence="2" key="3">
    <citation type="journal article" date="2013" name="Nucleic Acids Res.">
        <title>The genome of Anopheles darlingi, the main neotropical malaria vector.</title>
        <authorList>
            <person name="Marinotti O."/>
            <person name="Cerqueira G.C."/>
            <person name="de Almeida L.G."/>
            <person name="Ferro M.I."/>
            <person name="Loreto E.L."/>
            <person name="Zaha A."/>
            <person name="Teixeira S.M."/>
            <person name="Wespiser A.R."/>
            <person name="Almeida E Silva A."/>
            <person name="Schlindwein A.D."/>
            <person name="Pacheco A.C."/>
            <person name="Silva A.L."/>
            <person name="Graveley B.R."/>
            <person name="Walenz B.P."/>
            <person name="Lima Bde A."/>
            <person name="Ribeiro C.A."/>
            <person name="Nunes-Silva C.G."/>
            <person name="de Carvalho C.R."/>
            <person name="Soares C.M."/>
            <person name="de Menezes C.B."/>
            <person name="Matiolli C."/>
            <person name="Caffrey D."/>
            <person name="Araujo D.A."/>
            <person name="de Oliveira D.M."/>
            <person name="Golenbock D."/>
            <person name="Grisard E.C."/>
            <person name="Fantinatti-Garboggini F."/>
            <person name="de Carvalho F.M."/>
            <person name="Barcellos F.G."/>
            <person name="Prosdocimi F."/>
            <person name="May G."/>
            <person name="Azevedo Junior G.M."/>
            <person name="Guimaraes G.M."/>
            <person name="Goldman G.H."/>
            <person name="Padilha I.Q."/>
            <person name="Batista Jda S."/>
            <person name="Ferro J.A."/>
            <person name="Ribeiro J.M."/>
            <person name="Fietto J.L."/>
            <person name="Dabbas K.M."/>
            <person name="Cerdeira L."/>
            <person name="Agnez-Lima L.F."/>
            <person name="Brocchi M."/>
            <person name="de Carvalho M.O."/>
            <person name="Teixeira Mde M."/>
            <person name="Diniz Maia Mde M."/>
            <person name="Goldman M.H."/>
            <person name="Cruz Schneider M.P."/>
            <person name="Felipe M.S."/>
            <person name="Hungria M."/>
            <person name="Nicolas M.F."/>
            <person name="Pereira M."/>
            <person name="Montes M.A."/>
            <person name="Cantao M.E."/>
            <person name="Vincentz M."/>
            <person name="Rafael M.S."/>
            <person name="Silverman N."/>
            <person name="Stoco P.H."/>
            <person name="Souza R.C."/>
            <person name="Vicentini R."/>
            <person name="Gazzinelli R.T."/>
            <person name="Neves Rde O."/>
            <person name="Silva R."/>
            <person name="Astolfi-Filho S."/>
            <person name="Maciel T.E."/>
            <person name="Urmenyi T.P."/>
            <person name="Tadei W.P."/>
            <person name="Camargo E.P."/>
            <person name="de Vasconcelos A.T."/>
        </authorList>
    </citation>
    <scope>NUCLEOTIDE SEQUENCE</scope>
</reference>
<feature type="domain" description="AMP-dependent synthetase/ligase" evidence="1">
    <location>
        <begin position="69"/>
        <end position="141"/>
    </location>
</feature>
<dbReference type="VEuPathDB" id="VectorBase:ADAR2_000830"/>
<reference evidence="2 4" key="1">
    <citation type="journal article" date="2010" name="BMC Genomics">
        <title>Combination of measures distinguishes pre-miRNAs from other stem-loops in the genome of the newly sequenced Anopheles darlingi.</title>
        <authorList>
            <person name="Mendes N.D."/>
            <person name="Freitas A.T."/>
            <person name="Vasconcelos A.T."/>
            <person name="Sagot M.F."/>
        </authorList>
    </citation>
    <scope>NUCLEOTIDE SEQUENCE</scope>
</reference>
<dbReference type="OMA" id="HERRQSY"/>
<sequence>MALRVAAYLYSASGYQRAVRWSSRCLQTIRYQSTEQQSTGDQHERRQSYVHHIGSKPLVYRNVGQHLRIAAEQFPNIDAVVSCHESTRLSFSAVLDKVDRLAAAFYQLGLQKGDRVAIWAPNGILFYLANLAVARAGMISVSFGCTESSEDGLRARQ</sequence>
<dbReference type="PANTHER" id="PTHR42814">
    <property type="entry name" value="AMP-BINDING DOMAIN-CONTAINING PROTEIN"/>
    <property type="match status" value="1"/>
</dbReference>
<accession>W5JRQ2</accession>
<dbReference type="SUPFAM" id="SSF56801">
    <property type="entry name" value="Acetyl-CoA synthetase-like"/>
    <property type="match status" value="1"/>
</dbReference>
<dbReference type="AlphaFoldDB" id="W5JRQ2"/>
<evidence type="ECO:0000313" key="4">
    <source>
        <dbReference type="Proteomes" id="UP000000673"/>
    </source>
</evidence>
<organism evidence="2">
    <name type="scientific">Anopheles darlingi</name>
    <name type="common">Mosquito</name>
    <dbReference type="NCBI Taxonomy" id="43151"/>
    <lineage>
        <taxon>Eukaryota</taxon>
        <taxon>Metazoa</taxon>
        <taxon>Ecdysozoa</taxon>
        <taxon>Arthropoda</taxon>
        <taxon>Hexapoda</taxon>
        <taxon>Insecta</taxon>
        <taxon>Pterygota</taxon>
        <taxon>Neoptera</taxon>
        <taxon>Endopterygota</taxon>
        <taxon>Diptera</taxon>
        <taxon>Nematocera</taxon>
        <taxon>Culicoidea</taxon>
        <taxon>Culicidae</taxon>
        <taxon>Anophelinae</taxon>
        <taxon>Anopheles</taxon>
    </lineage>
</organism>
<dbReference type="PANTHER" id="PTHR42814:SF3">
    <property type="entry name" value="BETA-N-ACETYLHEXOSAMINIDASE"/>
    <property type="match status" value="1"/>
</dbReference>
<name>W5JRQ2_ANODA</name>
<dbReference type="VEuPathDB" id="VectorBase:ADAC002624"/>
<dbReference type="STRING" id="43151.W5JRQ2"/>
<reference evidence="2" key="2">
    <citation type="submission" date="2010-05" db="EMBL/GenBank/DDBJ databases">
        <authorList>
            <person name="Almeida L.G."/>
            <person name="Nicolas M.F."/>
            <person name="Souza R.C."/>
            <person name="Vasconcelos A.T.R."/>
        </authorList>
    </citation>
    <scope>NUCLEOTIDE SEQUENCE</scope>
</reference>
<evidence type="ECO:0000259" key="1">
    <source>
        <dbReference type="Pfam" id="PF00501"/>
    </source>
</evidence>
<dbReference type="EMBL" id="ADMH02000617">
    <property type="protein sequence ID" value="ETN65605.1"/>
    <property type="molecule type" value="Genomic_DNA"/>
</dbReference>
<gene>
    <name evidence="2" type="ORF">AND_002624</name>
</gene>
<protein>
    <recommendedName>
        <fullName evidence="1">AMP-dependent synthetase/ligase domain-containing protein</fullName>
    </recommendedName>
</protein>
<dbReference type="Gene3D" id="3.40.50.980">
    <property type="match status" value="1"/>
</dbReference>
<keyword evidence="4" id="KW-1185">Reference proteome</keyword>
<dbReference type="HOGENOM" id="CLU_1679410_0_0_1"/>
<evidence type="ECO:0000313" key="3">
    <source>
        <dbReference type="EnsemblMetazoa" id="ADAC002624-PA"/>
    </source>
</evidence>
<dbReference type="eggNOG" id="KOG1177">
    <property type="taxonomic scope" value="Eukaryota"/>
</dbReference>
<reference evidence="3" key="4">
    <citation type="submission" date="2015-06" db="UniProtKB">
        <authorList>
            <consortium name="EnsemblMetazoa"/>
        </authorList>
    </citation>
    <scope>IDENTIFICATION</scope>
</reference>
<proteinExistence type="predicted"/>
<dbReference type="Proteomes" id="UP000000673">
    <property type="component" value="Unassembled WGS sequence"/>
</dbReference>
<evidence type="ECO:0000313" key="2">
    <source>
        <dbReference type="EMBL" id="ETN65605.1"/>
    </source>
</evidence>
<dbReference type="EnsemblMetazoa" id="ADAC002624-RA">
    <property type="protein sequence ID" value="ADAC002624-PA"/>
    <property type="gene ID" value="ADAC002624"/>
</dbReference>
<dbReference type="InterPro" id="IPR000873">
    <property type="entry name" value="AMP-dep_synth/lig_dom"/>
</dbReference>
<dbReference type="Pfam" id="PF00501">
    <property type="entry name" value="AMP-binding"/>
    <property type="match status" value="1"/>
</dbReference>